<feature type="domain" description="ShKT" evidence="9">
    <location>
        <begin position="406"/>
        <end position="440"/>
    </location>
</feature>
<keyword evidence="2 10" id="KW-0328">Glycosyltransferase</keyword>
<dbReference type="OrthoDB" id="2015991at2759"/>
<dbReference type="InterPro" id="IPR003582">
    <property type="entry name" value="ShKT_dom"/>
</dbReference>
<feature type="chain" id="PRO_5016025602" evidence="8">
    <location>
        <begin position="27"/>
        <end position="699"/>
    </location>
</feature>
<evidence type="ECO:0000256" key="5">
    <source>
        <dbReference type="ARBA" id="ARBA00022989"/>
    </source>
</evidence>
<evidence type="ECO:0000256" key="4">
    <source>
        <dbReference type="ARBA" id="ARBA00022692"/>
    </source>
</evidence>
<feature type="signal peptide" evidence="8">
    <location>
        <begin position="1"/>
        <end position="26"/>
    </location>
</feature>
<keyword evidence="8" id="KW-0732">Signal</keyword>
<dbReference type="STRING" id="307507.A0A2V0P932"/>
<keyword evidence="6" id="KW-0472">Membrane</keyword>
<dbReference type="PANTHER" id="PTHR31485:SF7">
    <property type="entry name" value="PEPTIDYL SERINE ALPHA-GALACTOSYLTRANSFERASE"/>
    <property type="match status" value="1"/>
</dbReference>
<dbReference type="Gene3D" id="1.10.10.1940">
    <property type="match status" value="1"/>
</dbReference>
<evidence type="ECO:0000256" key="3">
    <source>
        <dbReference type="ARBA" id="ARBA00022679"/>
    </source>
</evidence>
<keyword evidence="11" id="KW-1185">Reference proteome</keyword>
<evidence type="ECO:0000256" key="7">
    <source>
        <dbReference type="SAM" id="MobiDB-lite"/>
    </source>
</evidence>
<comment type="subcellular location">
    <subcellularLocation>
        <location evidence="1">Membrane</location>
        <topology evidence="1">Single-pass membrane protein</topology>
    </subcellularLocation>
</comment>
<dbReference type="Proteomes" id="UP000247498">
    <property type="component" value="Unassembled WGS sequence"/>
</dbReference>
<keyword evidence="4" id="KW-0812">Transmembrane</keyword>
<dbReference type="InterPro" id="IPR044845">
    <property type="entry name" value="HPAT/SRGT1-like"/>
</dbReference>
<dbReference type="AlphaFoldDB" id="A0A2V0P932"/>
<evidence type="ECO:0000256" key="2">
    <source>
        <dbReference type="ARBA" id="ARBA00022676"/>
    </source>
</evidence>
<comment type="caution">
    <text evidence="10">The sequence shown here is derived from an EMBL/GenBank/DDBJ whole genome shotgun (WGS) entry which is preliminary data.</text>
</comment>
<dbReference type="PROSITE" id="PS51670">
    <property type="entry name" value="SHKT"/>
    <property type="match status" value="1"/>
</dbReference>
<keyword evidence="5" id="KW-1133">Transmembrane helix</keyword>
<reference evidence="10 11" key="1">
    <citation type="journal article" date="2018" name="Sci. Rep.">
        <title>Raphidocelis subcapitata (=Pseudokirchneriella subcapitata) provides an insight into genome evolution and environmental adaptations in the Sphaeropleales.</title>
        <authorList>
            <person name="Suzuki S."/>
            <person name="Yamaguchi H."/>
            <person name="Nakajima N."/>
            <person name="Kawachi M."/>
        </authorList>
    </citation>
    <scope>NUCLEOTIDE SEQUENCE [LARGE SCALE GENOMIC DNA]</scope>
    <source>
        <strain evidence="10 11">NIES-35</strain>
    </source>
</reference>
<proteinExistence type="predicted"/>
<protein>
    <submittedName>
        <fullName evidence="10">Peptidyl serine alpha-galactosyltransferase</fullName>
    </submittedName>
</protein>
<name>A0A2V0P932_9CHLO</name>
<sequence>MPPQPADRRRLALLAALLVVLAAAQGAELPPLVSSRPGNVHALLLTDCAKYQDWQTIAGAFAWRESGQPGSITRVANCNEKDRGNYSQAMLAYVDTHMAPEAAYNAELKDWYAAYNKPTAVQDWLAHNPAPPEEWLLLLDADMLLRRPFLPEHFNLSKGWAVAGHYDYMKGVTNDLALRHIPQIPPRNDTLAGPAGRRGDVVGAPYFMRVDDARALAPLWHEYTVRVRNDSLAYKDSGDAAAEGKVGERIWIAEMYGYAFGAAVSGLWHKWGEDFMLYPGYTPSVVPRNIHYGLLYHIDDWSWDKHWYFAFDVHKCPPWNLGVDKPQEGVFPPPPHPDALQSKDYLTEYRDLLAVHTMALINAAVCDYHRRNCPAGEQLEEVCGKAERLYADVKASLTHIEELWDCVDHNAECKGWAERGECKSSERYMREHCAVSCGRCTPRGAFVPKPERDAARDAARADAGRAAEAAAAAAGAGAAAASPVASPAAGVDGRAEAGAGAAAGAGAGAAAGGGDSEEDTIGDLLHQVKAERERSAAKEEGAAAAEGQLQQGQQQQEQQQQAAAEAAASPLPLITPVEDDSGGAGATHDHAATAAAVLAAAVASHPQAGSQGAQQAGGGAAGGFQSRAAGRFENLLTPRAGAGGGGGGGGGSVPALRVEVALFGAAVVALLALVALRGRRQGWSLPGLPRHAKDRHLSE</sequence>
<keyword evidence="3 10" id="KW-0808">Transferase</keyword>
<feature type="compositionally biased region" description="Basic and acidic residues" evidence="7">
    <location>
        <begin position="530"/>
        <end position="541"/>
    </location>
</feature>
<feature type="region of interest" description="Disordered" evidence="7">
    <location>
        <begin position="530"/>
        <end position="567"/>
    </location>
</feature>
<organism evidence="10 11">
    <name type="scientific">Raphidocelis subcapitata</name>
    <dbReference type="NCBI Taxonomy" id="307507"/>
    <lineage>
        <taxon>Eukaryota</taxon>
        <taxon>Viridiplantae</taxon>
        <taxon>Chlorophyta</taxon>
        <taxon>core chlorophytes</taxon>
        <taxon>Chlorophyceae</taxon>
        <taxon>CS clade</taxon>
        <taxon>Sphaeropleales</taxon>
        <taxon>Selenastraceae</taxon>
        <taxon>Raphidocelis</taxon>
    </lineage>
</organism>
<gene>
    <name evidence="10" type="ORF">Rsub_08955</name>
</gene>
<dbReference type="SMART" id="SM00254">
    <property type="entry name" value="ShKT"/>
    <property type="match status" value="1"/>
</dbReference>
<evidence type="ECO:0000313" key="10">
    <source>
        <dbReference type="EMBL" id="GBF96079.1"/>
    </source>
</evidence>
<dbReference type="GO" id="GO:0016020">
    <property type="term" value="C:membrane"/>
    <property type="evidence" value="ECO:0007669"/>
    <property type="project" value="UniProtKB-SubCell"/>
</dbReference>
<feature type="compositionally biased region" description="Low complexity" evidence="7">
    <location>
        <begin position="542"/>
        <end position="567"/>
    </location>
</feature>
<evidence type="ECO:0000313" key="11">
    <source>
        <dbReference type="Proteomes" id="UP000247498"/>
    </source>
</evidence>
<dbReference type="PANTHER" id="PTHR31485">
    <property type="entry name" value="PEPTIDYL SERINE ALPHA-GALACTOSYLTRANSFERASE"/>
    <property type="match status" value="1"/>
</dbReference>
<evidence type="ECO:0000256" key="6">
    <source>
        <dbReference type="ARBA" id="ARBA00023136"/>
    </source>
</evidence>
<evidence type="ECO:0000256" key="8">
    <source>
        <dbReference type="SAM" id="SignalP"/>
    </source>
</evidence>
<dbReference type="InterPro" id="IPR056508">
    <property type="entry name" value="HPAT-like"/>
</dbReference>
<dbReference type="Pfam" id="PF01549">
    <property type="entry name" value="ShK"/>
    <property type="match status" value="1"/>
</dbReference>
<dbReference type="GO" id="GO:0016757">
    <property type="term" value="F:glycosyltransferase activity"/>
    <property type="evidence" value="ECO:0007669"/>
    <property type="project" value="UniProtKB-KW"/>
</dbReference>
<dbReference type="InParanoid" id="A0A2V0P932"/>
<dbReference type="EMBL" id="BDRX01000074">
    <property type="protein sequence ID" value="GBF96079.1"/>
    <property type="molecule type" value="Genomic_DNA"/>
</dbReference>
<accession>A0A2V0P932</accession>
<evidence type="ECO:0000259" key="9">
    <source>
        <dbReference type="PROSITE" id="PS51670"/>
    </source>
</evidence>
<dbReference type="Pfam" id="PF23452">
    <property type="entry name" value="HPAT"/>
    <property type="match status" value="1"/>
</dbReference>
<evidence type="ECO:0000256" key="1">
    <source>
        <dbReference type="ARBA" id="ARBA00004167"/>
    </source>
</evidence>